<reference evidence="1" key="1">
    <citation type="submission" date="2014-11" db="EMBL/GenBank/DDBJ databases">
        <authorList>
            <person name="Amaro Gonzalez C."/>
        </authorList>
    </citation>
    <scope>NUCLEOTIDE SEQUENCE</scope>
</reference>
<proteinExistence type="predicted"/>
<reference evidence="1" key="2">
    <citation type="journal article" date="2015" name="Fish Shellfish Immunol.">
        <title>Early steps in the European eel (Anguilla anguilla)-Vibrio vulnificus interaction in the gills: Role of the RtxA13 toxin.</title>
        <authorList>
            <person name="Callol A."/>
            <person name="Pajuelo D."/>
            <person name="Ebbesson L."/>
            <person name="Teles M."/>
            <person name="MacKenzie S."/>
            <person name="Amaro C."/>
        </authorList>
    </citation>
    <scope>NUCLEOTIDE SEQUENCE</scope>
</reference>
<protein>
    <submittedName>
        <fullName evidence="1">Uncharacterized protein</fullName>
    </submittedName>
</protein>
<dbReference type="AlphaFoldDB" id="A0A0E9RNQ9"/>
<dbReference type="EMBL" id="GBXM01077801">
    <property type="protein sequence ID" value="JAH30776.1"/>
    <property type="molecule type" value="Transcribed_RNA"/>
</dbReference>
<sequence length="36" mass="4198">MQQDAQGWAAFSYKFCTFIKMSSPPWELLLLFIVVT</sequence>
<evidence type="ECO:0000313" key="1">
    <source>
        <dbReference type="EMBL" id="JAH30776.1"/>
    </source>
</evidence>
<name>A0A0E9RNQ9_ANGAN</name>
<organism evidence="1">
    <name type="scientific">Anguilla anguilla</name>
    <name type="common">European freshwater eel</name>
    <name type="synonym">Muraena anguilla</name>
    <dbReference type="NCBI Taxonomy" id="7936"/>
    <lineage>
        <taxon>Eukaryota</taxon>
        <taxon>Metazoa</taxon>
        <taxon>Chordata</taxon>
        <taxon>Craniata</taxon>
        <taxon>Vertebrata</taxon>
        <taxon>Euteleostomi</taxon>
        <taxon>Actinopterygii</taxon>
        <taxon>Neopterygii</taxon>
        <taxon>Teleostei</taxon>
        <taxon>Anguilliformes</taxon>
        <taxon>Anguillidae</taxon>
        <taxon>Anguilla</taxon>
    </lineage>
</organism>
<accession>A0A0E9RNQ9</accession>